<evidence type="ECO:0000313" key="3">
    <source>
        <dbReference type="Proteomes" id="UP000683925"/>
    </source>
</evidence>
<dbReference type="Proteomes" id="UP000683925">
    <property type="component" value="Unassembled WGS sequence"/>
</dbReference>
<protein>
    <recommendedName>
        <fullName evidence="4">Transmembrane protein</fullName>
    </recommendedName>
</protein>
<keyword evidence="1" id="KW-0812">Transmembrane</keyword>
<reference evidence="2" key="1">
    <citation type="submission" date="2021-01" db="EMBL/GenBank/DDBJ databases">
        <authorList>
            <consortium name="Genoscope - CEA"/>
            <person name="William W."/>
        </authorList>
    </citation>
    <scope>NUCLEOTIDE SEQUENCE</scope>
</reference>
<name>A0A8S1WZT5_PAROT</name>
<dbReference type="EMBL" id="CAJJDP010000106">
    <property type="protein sequence ID" value="CAD8194040.1"/>
    <property type="molecule type" value="Genomic_DNA"/>
</dbReference>
<evidence type="ECO:0000313" key="2">
    <source>
        <dbReference type="EMBL" id="CAD8194040.1"/>
    </source>
</evidence>
<comment type="caution">
    <text evidence="2">The sequence shown here is derived from an EMBL/GenBank/DDBJ whole genome shotgun (WGS) entry which is preliminary data.</text>
</comment>
<gene>
    <name evidence="2" type="ORF">POCTA_138.1.T1060023</name>
</gene>
<keyword evidence="1" id="KW-0472">Membrane</keyword>
<keyword evidence="3" id="KW-1185">Reference proteome</keyword>
<sequence length="102" mass="12455">MQKALSKFQYVLFLTKIHSKYFVVVFLKRLYFLYNLFFLEDFQKVLQIQILFLKQRTKGLNFKISKEKPIICYVDAQIRYQSKSITYFLHQQFDQGVRLQVI</sequence>
<dbReference type="AlphaFoldDB" id="A0A8S1WZT5"/>
<proteinExistence type="predicted"/>
<accession>A0A8S1WZT5</accession>
<evidence type="ECO:0000256" key="1">
    <source>
        <dbReference type="SAM" id="Phobius"/>
    </source>
</evidence>
<feature type="transmembrane region" description="Helical" evidence="1">
    <location>
        <begin position="21"/>
        <end position="39"/>
    </location>
</feature>
<organism evidence="2 3">
    <name type="scientific">Paramecium octaurelia</name>
    <dbReference type="NCBI Taxonomy" id="43137"/>
    <lineage>
        <taxon>Eukaryota</taxon>
        <taxon>Sar</taxon>
        <taxon>Alveolata</taxon>
        <taxon>Ciliophora</taxon>
        <taxon>Intramacronucleata</taxon>
        <taxon>Oligohymenophorea</taxon>
        <taxon>Peniculida</taxon>
        <taxon>Parameciidae</taxon>
        <taxon>Paramecium</taxon>
    </lineage>
</organism>
<evidence type="ECO:0008006" key="4">
    <source>
        <dbReference type="Google" id="ProtNLM"/>
    </source>
</evidence>
<keyword evidence="1" id="KW-1133">Transmembrane helix</keyword>